<name>A0A9X1TZ38_9CORY</name>
<dbReference type="EMBL" id="JAKGSI010000002">
    <property type="protein sequence ID" value="MCF4006501.1"/>
    <property type="molecule type" value="Genomic_DNA"/>
</dbReference>
<evidence type="ECO:0000256" key="1">
    <source>
        <dbReference type="SAM" id="Phobius"/>
    </source>
</evidence>
<dbReference type="Proteomes" id="UP001139336">
    <property type="component" value="Unassembled WGS sequence"/>
</dbReference>
<dbReference type="RefSeq" id="WP_236118298.1">
    <property type="nucleotide sequence ID" value="NZ_JAKGSI010000002.1"/>
</dbReference>
<gene>
    <name evidence="2" type="ORF">L1O03_04795</name>
</gene>
<organism evidence="2 3">
    <name type="scientific">Corynebacterium uropygiale</name>
    <dbReference type="NCBI Taxonomy" id="1775911"/>
    <lineage>
        <taxon>Bacteria</taxon>
        <taxon>Bacillati</taxon>
        <taxon>Actinomycetota</taxon>
        <taxon>Actinomycetes</taxon>
        <taxon>Mycobacteriales</taxon>
        <taxon>Corynebacteriaceae</taxon>
        <taxon>Corynebacterium</taxon>
    </lineage>
</organism>
<comment type="caution">
    <text evidence="2">The sequence shown here is derived from an EMBL/GenBank/DDBJ whole genome shotgun (WGS) entry which is preliminary data.</text>
</comment>
<keyword evidence="1" id="KW-1133">Transmembrane helix</keyword>
<keyword evidence="1" id="KW-0812">Transmembrane</keyword>
<reference evidence="2" key="1">
    <citation type="submission" date="2022-01" db="EMBL/GenBank/DDBJ databases">
        <title>Corynebacterium sp. nov isolated from isolated from the feces of the greater white-fronted geese (Anser albifrons) at Poyang Lake, PR China.</title>
        <authorList>
            <person name="Liu Q."/>
        </authorList>
    </citation>
    <scope>NUCLEOTIDE SEQUENCE</scope>
    <source>
        <strain evidence="2">JCM 32435</strain>
    </source>
</reference>
<evidence type="ECO:0000313" key="3">
    <source>
        <dbReference type="Proteomes" id="UP001139336"/>
    </source>
</evidence>
<dbReference type="Pfam" id="PF11292">
    <property type="entry name" value="DUF3093"/>
    <property type="match status" value="1"/>
</dbReference>
<protein>
    <submittedName>
        <fullName evidence="2">DUF3093 domain-containing protein</fullName>
    </submittedName>
</protein>
<keyword evidence="1" id="KW-0472">Membrane</keyword>
<feature type="transmembrane region" description="Helical" evidence="1">
    <location>
        <begin position="44"/>
        <end position="63"/>
    </location>
</feature>
<sequence>MSAEDQSSTRTLYHERQWVPFYWWILGACVVALISGQIGHNRSVMWYIIPAVVLGVLLIWWLLSMSSTRLTVAEDARGTRWLHVGQATLPSTVVSRCLAVPPSAQRNAMGRQLDPAAFVVSHGWVKTMVMLVLDDPQDPTPYWLIGAKNPDAVLAAFVPDLAAKASTAKDA</sequence>
<keyword evidence="3" id="KW-1185">Reference proteome</keyword>
<evidence type="ECO:0000313" key="2">
    <source>
        <dbReference type="EMBL" id="MCF4006501.1"/>
    </source>
</evidence>
<accession>A0A9X1TZ38</accession>
<feature type="transmembrane region" description="Helical" evidence="1">
    <location>
        <begin position="21"/>
        <end position="38"/>
    </location>
</feature>
<dbReference type="InterPro" id="IPR021443">
    <property type="entry name" value="DUF3093"/>
</dbReference>
<dbReference type="AlphaFoldDB" id="A0A9X1TZ38"/>
<proteinExistence type="predicted"/>